<sequence>MALSAHCLKSLVKGMHTNMSLCTPWPCVFGAQWYCVSDFKGQSRLASAGIPSITGVGGAIPM</sequence>
<keyword evidence="2" id="KW-1185">Reference proteome</keyword>
<dbReference type="HOGENOM" id="CLU_2903983_0_0_1"/>
<proteinExistence type="predicted"/>
<name>B4UMX7_CANGA</name>
<accession>B4UMX7</accession>
<dbReference type="InParanoid" id="B4UMX7"/>
<gene>
    <name evidence="1" type="ordered locus">CAGL0B03611g</name>
</gene>
<dbReference type="Proteomes" id="UP000002428">
    <property type="component" value="Chromosome B"/>
</dbReference>
<evidence type="ECO:0000313" key="2">
    <source>
        <dbReference type="Proteomes" id="UP000002428"/>
    </source>
</evidence>
<evidence type="ECO:0000313" key="1">
    <source>
        <dbReference type="EMBL" id="CAR58001.1"/>
    </source>
</evidence>
<organism evidence="1 2">
    <name type="scientific">Candida glabrata (strain ATCC 2001 / BCRC 20586 / JCM 3761 / NBRC 0622 / NRRL Y-65 / CBS 138)</name>
    <name type="common">Yeast</name>
    <name type="synonym">Nakaseomyces glabratus</name>
    <dbReference type="NCBI Taxonomy" id="284593"/>
    <lineage>
        <taxon>Eukaryota</taxon>
        <taxon>Fungi</taxon>
        <taxon>Dikarya</taxon>
        <taxon>Ascomycota</taxon>
        <taxon>Saccharomycotina</taxon>
        <taxon>Saccharomycetes</taxon>
        <taxon>Saccharomycetales</taxon>
        <taxon>Saccharomycetaceae</taxon>
        <taxon>Nakaseomyces</taxon>
    </lineage>
</organism>
<reference evidence="1 2" key="1">
    <citation type="journal article" date="2004" name="Nature">
        <title>Genome evolution in yeasts.</title>
        <authorList>
            <consortium name="Genolevures"/>
            <person name="Dujon B."/>
            <person name="Sherman D."/>
            <person name="Fischer G."/>
            <person name="Durrens P."/>
            <person name="Casaregola S."/>
            <person name="Lafontaine I."/>
            <person name="de Montigny J."/>
            <person name="Marck C."/>
            <person name="Neuveglise C."/>
            <person name="Talla E."/>
            <person name="Goffard N."/>
            <person name="Frangeul L."/>
            <person name="Aigle M."/>
            <person name="Anthouard V."/>
            <person name="Babour A."/>
            <person name="Barbe V."/>
            <person name="Barnay S."/>
            <person name="Blanchin S."/>
            <person name="Beckerich J.M."/>
            <person name="Beyne E."/>
            <person name="Bleykasten C."/>
            <person name="Boisrame A."/>
            <person name="Boyer J."/>
            <person name="Cattolico L."/>
            <person name="Confanioleri F."/>
            <person name="de Daruvar A."/>
            <person name="Despons L."/>
            <person name="Fabre E."/>
            <person name="Fairhead C."/>
            <person name="Ferry-Dumazet H."/>
            <person name="Groppi A."/>
            <person name="Hantraye F."/>
            <person name="Hennequin C."/>
            <person name="Jauniaux N."/>
            <person name="Joyet P."/>
            <person name="Kachouri R."/>
            <person name="Kerrest A."/>
            <person name="Koszul R."/>
            <person name="Lemaire M."/>
            <person name="Lesur I."/>
            <person name="Ma L."/>
            <person name="Muller H."/>
            <person name="Nicaud J.M."/>
            <person name="Nikolski M."/>
            <person name="Oztas S."/>
            <person name="Ozier-Kalogeropoulos O."/>
            <person name="Pellenz S."/>
            <person name="Potier S."/>
            <person name="Richard G.F."/>
            <person name="Straub M.L."/>
            <person name="Suleau A."/>
            <person name="Swennene D."/>
            <person name="Tekaia F."/>
            <person name="Wesolowski-Louvel M."/>
            <person name="Westhof E."/>
            <person name="Wirth B."/>
            <person name="Zeniou-Meyer M."/>
            <person name="Zivanovic I."/>
            <person name="Bolotin-Fukuhara M."/>
            <person name="Thierry A."/>
            <person name="Bouchier C."/>
            <person name="Caudron B."/>
            <person name="Scarpelli C."/>
            <person name="Gaillardin C."/>
            <person name="Weissenbach J."/>
            <person name="Wincker P."/>
            <person name="Souciet J.L."/>
        </authorList>
    </citation>
    <scope>NUCLEOTIDE SEQUENCE [LARGE SCALE GENOMIC DNA]</scope>
    <source>
        <strain evidence="2">ATCC 2001 / BCRC 20586 / JCM 3761 / NBRC 0622 / NRRL Y-65 / CBS 138</strain>
    </source>
</reference>
<dbReference type="AlphaFoldDB" id="B4UMX7"/>
<dbReference type="EMBL" id="CR380948">
    <property type="protein sequence ID" value="CAR58001.1"/>
    <property type="molecule type" value="Genomic_DNA"/>
</dbReference>
<protein>
    <submittedName>
        <fullName evidence="1">Uncharacterized protein</fullName>
    </submittedName>
</protein>